<dbReference type="RefSeq" id="WP_335735411.1">
    <property type="nucleotide sequence ID" value="NZ_JALAAR010000004.1"/>
</dbReference>
<evidence type="ECO:0000256" key="1">
    <source>
        <dbReference type="SAM" id="SignalP"/>
    </source>
</evidence>
<evidence type="ECO:0008006" key="4">
    <source>
        <dbReference type="Google" id="ProtNLM"/>
    </source>
</evidence>
<evidence type="ECO:0000313" key="3">
    <source>
        <dbReference type="Proteomes" id="UP001375382"/>
    </source>
</evidence>
<evidence type="ECO:0000313" key="2">
    <source>
        <dbReference type="EMBL" id="MEH8017001.1"/>
    </source>
</evidence>
<comment type="caution">
    <text evidence="2">The sequence shown here is derived from an EMBL/GenBank/DDBJ whole genome shotgun (WGS) entry which is preliminary data.</text>
</comment>
<feature type="chain" id="PRO_5045217147" description="CVNH domain-containing protein" evidence="1">
    <location>
        <begin position="19"/>
        <end position="141"/>
    </location>
</feature>
<accession>A0ABU8C5P1</accession>
<keyword evidence="1" id="KW-0732">Signal</keyword>
<dbReference type="Proteomes" id="UP001375382">
    <property type="component" value="Unassembled WGS sequence"/>
</dbReference>
<proteinExistence type="predicted"/>
<keyword evidence="3" id="KW-1185">Reference proteome</keyword>
<organism evidence="2 3">
    <name type="scientific">Rheinheimera muenzenbergensis</name>
    <dbReference type="NCBI Taxonomy" id="1193628"/>
    <lineage>
        <taxon>Bacteria</taxon>
        <taxon>Pseudomonadati</taxon>
        <taxon>Pseudomonadota</taxon>
        <taxon>Gammaproteobacteria</taxon>
        <taxon>Chromatiales</taxon>
        <taxon>Chromatiaceae</taxon>
        <taxon>Rheinheimera</taxon>
    </lineage>
</organism>
<reference evidence="2 3" key="1">
    <citation type="journal article" date="2023" name="Ecotoxicol. Environ. Saf.">
        <title>Mercury remediation potential of mercury-resistant strain Rheinheimera metallidurans sp. nov. isolated from a municipal waste dumping site.</title>
        <authorList>
            <person name="Yadav V."/>
            <person name="Manjhi A."/>
            <person name="Vadakedath N."/>
        </authorList>
    </citation>
    <scope>NUCLEOTIDE SEQUENCE [LARGE SCALE GENOMIC DNA]</scope>
    <source>
        <strain evidence="2 3">E-49</strain>
    </source>
</reference>
<sequence>MKLYLLILSLSWSGLIWAADKDQALTIVAEQVDGKHCIKEIAAPANDNCKQADGSRDKCDGIKNCVCGKADKHIEWQSADITDYTVYFYAQSPFKDNCKLTSNNRGKLKCRIKGDAEGSYDYGVKVPGCADFDPRIIVKQN</sequence>
<feature type="signal peptide" evidence="1">
    <location>
        <begin position="1"/>
        <end position="18"/>
    </location>
</feature>
<gene>
    <name evidence="2" type="ORF">MN202_07150</name>
</gene>
<dbReference type="EMBL" id="JALAAR010000004">
    <property type="protein sequence ID" value="MEH8017001.1"/>
    <property type="molecule type" value="Genomic_DNA"/>
</dbReference>
<name>A0ABU8C5P1_9GAMM</name>
<protein>
    <recommendedName>
        <fullName evidence="4">CVNH domain-containing protein</fullName>
    </recommendedName>
</protein>